<proteinExistence type="predicted"/>
<dbReference type="SUPFAM" id="SSF55729">
    <property type="entry name" value="Acyl-CoA N-acyltransferases (Nat)"/>
    <property type="match status" value="1"/>
</dbReference>
<accession>A0A927CXB6</accession>
<dbReference type="Proteomes" id="UP000602076">
    <property type="component" value="Unassembled WGS sequence"/>
</dbReference>
<dbReference type="PROSITE" id="PS51186">
    <property type="entry name" value="GNAT"/>
    <property type="match status" value="1"/>
</dbReference>
<dbReference type="CDD" id="cd04301">
    <property type="entry name" value="NAT_SF"/>
    <property type="match status" value="1"/>
</dbReference>
<keyword evidence="3" id="KW-1185">Reference proteome</keyword>
<protein>
    <submittedName>
        <fullName evidence="2">GNAT family N-acetyltransferase</fullName>
    </submittedName>
</protein>
<reference evidence="2" key="1">
    <citation type="submission" date="2020-09" db="EMBL/GenBank/DDBJ databases">
        <title>Bacillus faecalis sp. nov., a moderately halophilic bacterium isolated from cow faeces.</title>
        <authorList>
            <person name="Jiang L."/>
            <person name="Lee J."/>
        </authorList>
    </citation>
    <scope>NUCLEOTIDE SEQUENCE</scope>
    <source>
        <strain evidence="2">AGMB 02131</strain>
    </source>
</reference>
<evidence type="ECO:0000259" key="1">
    <source>
        <dbReference type="PROSITE" id="PS51186"/>
    </source>
</evidence>
<organism evidence="2 3">
    <name type="scientific">Peribacillus faecalis</name>
    <dbReference type="NCBI Taxonomy" id="2772559"/>
    <lineage>
        <taxon>Bacteria</taxon>
        <taxon>Bacillati</taxon>
        <taxon>Bacillota</taxon>
        <taxon>Bacilli</taxon>
        <taxon>Bacillales</taxon>
        <taxon>Bacillaceae</taxon>
        <taxon>Peribacillus</taxon>
    </lineage>
</organism>
<evidence type="ECO:0000313" key="2">
    <source>
        <dbReference type="EMBL" id="MBD3109306.1"/>
    </source>
</evidence>
<evidence type="ECO:0000313" key="3">
    <source>
        <dbReference type="Proteomes" id="UP000602076"/>
    </source>
</evidence>
<dbReference type="EMBL" id="JACXSI010000032">
    <property type="protein sequence ID" value="MBD3109306.1"/>
    <property type="molecule type" value="Genomic_DNA"/>
</dbReference>
<dbReference type="RefSeq" id="WP_190998843.1">
    <property type="nucleotide sequence ID" value="NZ_JACXSI010000032.1"/>
</dbReference>
<feature type="domain" description="N-acetyltransferase" evidence="1">
    <location>
        <begin position="153"/>
        <end position="290"/>
    </location>
</feature>
<dbReference type="GO" id="GO:0016747">
    <property type="term" value="F:acyltransferase activity, transferring groups other than amino-acyl groups"/>
    <property type="evidence" value="ECO:0007669"/>
    <property type="project" value="InterPro"/>
</dbReference>
<sequence length="290" mass="33532">MNATITRAASLEELSRFLSELNQQKQSHIGYCGERKEEIYEALKKDFIDENGELNFLVARNDIGEIIAGIGVDAYETSGEVWGPFSKSNSVELQYRLWERLVKENPNIQSYYFFINEENKVQQSFMVEINATKTGKHLTLKIKRQNFQLVSEIKSSLYIQSEYQAFAQLHHETFPNTYYNAETIIERLGDQCVLMVLKNEENEMLGYAYFEVDCDEASLEYIAIAPNAQNQGLGTRLLQEVLTEIFSYPQLNEIRLCVDYTKKQANHVYMKAGFQPENILISYCLEQKSV</sequence>
<dbReference type="InterPro" id="IPR016181">
    <property type="entry name" value="Acyl_CoA_acyltransferase"/>
</dbReference>
<gene>
    <name evidence="2" type="ORF">IEO70_13220</name>
</gene>
<dbReference type="Gene3D" id="3.40.630.30">
    <property type="match status" value="1"/>
</dbReference>
<comment type="caution">
    <text evidence="2">The sequence shown here is derived from an EMBL/GenBank/DDBJ whole genome shotgun (WGS) entry which is preliminary data.</text>
</comment>
<dbReference type="InterPro" id="IPR000182">
    <property type="entry name" value="GNAT_dom"/>
</dbReference>
<dbReference type="Pfam" id="PF00583">
    <property type="entry name" value="Acetyltransf_1"/>
    <property type="match status" value="1"/>
</dbReference>
<dbReference type="AlphaFoldDB" id="A0A927CXB6"/>
<name>A0A927CXB6_9BACI</name>